<accession>A0A2N9EUY3</accession>
<dbReference type="AlphaFoldDB" id="A0A2N9EUY3"/>
<name>A0A2N9EUY3_FAGSY</name>
<gene>
    <name evidence="1" type="ORF">FSB_LOCUS6276</name>
</gene>
<dbReference type="EMBL" id="OIVN01000329">
    <property type="protein sequence ID" value="SPC78394.1"/>
    <property type="molecule type" value="Genomic_DNA"/>
</dbReference>
<protein>
    <submittedName>
        <fullName evidence="1">Uncharacterized protein</fullName>
    </submittedName>
</protein>
<proteinExistence type="predicted"/>
<reference evidence="1" key="1">
    <citation type="submission" date="2018-02" db="EMBL/GenBank/DDBJ databases">
        <authorList>
            <person name="Cohen D.B."/>
            <person name="Kent A.D."/>
        </authorList>
    </citation>
    <scope>NUCLEOTIDE SEQUENCE</scope>
</reference>
<organism evidence="1">
    <name type="scientific">Fagus sylvatica</name>
    <name type="common">Beechnut</name>
    <dbReference type="NCBI Taxonomy" id="28930"/>
    <lineage>
        <taxon>Eukaryota</taxon>
        <taxon>Viridiplantae</taxon>
        <taxon>Streptophyta</taxon>
        <taxon>Embryophyta</taxon>
        <taxon>Tracheophyta</taxon>
        <taxon>Spermatophyta</taxon>
        <taxon>Magnoliopsida</taxon>
        <taxon>eudicotyledons</taxon>
        <taxon>Gunneridae</taxon>
        <taxon>Pentapetalae</taxon>
        <taxon>rosids</taxon>
        <taxon>fabids</taxon>
        <taxon>Fagales</taxon>
        <taxon>Fagaceae</taxon>
        <taxon>Fagus</taxon>
    </lineage>
</organism>
<evidence type="ECO:0000313" key="1">
    <source>
        <dbReference type="EMBL" id="SPC78394.1"/>
    </source>
</evidence>
<sequence length="152" mass="16848">MLFRGGGGICRSPSEDQVRYSFSGCSSGCLLAYSMNSAGLSRDGRLKVCAQQGLLMPQPPYSMHLGRRDHPLSAFGNPPVYGRREPWYFLFFFDDPSLFSNETLMPPALLSGSFSATKGINVGSREANLNVEHQESRLCTNSCYICARQHRL</sequence>